<organism evidence="1 2">
    <name type="scientific">Datura stramonium</name>
    <name type="common">Jimsonweed</name>
    <name type="synonym">Common thornapple</name>
    <dbReference type="NCBI Taxonomy" id="4076"/>
    <lineage>
        <taxon>Eukaryota</taxon>
        <taxon>Viridiplantae</taxon>
        <taxon>Streptophyta</taxon>
        <taxon>Embryophyta</taxon>
        <taxon>Tracheophyta</taxon>
        <taxon>Spermatophyta</taxon>
        <taxon>Magnoliopsida</taxon>
        <taxon>eudicotyledons</taxon>
        <taxon>Gunneridae</taxon>
        <taxon>Pentapetalae</taxon>
        <taxon>asterids</taxon>
        <taxon>lamiids</taxon>
        <taxon>Solanales</taxon>
        <taxon>Solanaceae</taxon>
        <taxon>Solanoideae</taxon>
        <taxon>Datureae</taxon>
        <taxon>Datura</taxon>
    </lineage>
</organism>
<keyword evidence="2" id="KW-1185">Reference proteome</keyword>
<evidence type="ECO:0000313" key="2">
    <source>
        <dbReference type="Proteomes" id="UP000823775"/>
    </source>
</evidence>
<dbReference type="Proteomes" id="UP000823775">
    <property type="component" value="Unassembled WGS sequence"/>
</dbReference>
<gene>
    <name evidence="1" type="ORF">HAX54_035394</name>
</gene>
<name>A0ABS8VIG7_DATST</name>
<protein>
    <submittedName>
        <fullName evidence="1">Uncharacterized protein</fullName>
    </submittedName>
</protein>
<accession>A0ABS8VIG7</accession>
<reference evidence="1 2" key="1">
    <citation type="journal article" date="2021" name="BMC Genomics">
        <title>Datura genome reveals duplications of psychoactive alkaloid biosynthetic genes and high mutation rate following tissue culture.</title>
        <authorList>
            <person name="Rajewski A."/>
            <person name="Carter-House D."/>
            <person name="Stajich J."/>
            <person name="Litt A."/>
        </authorList>
    </citation>
    <scope>NUCLEOTIDE SEQUENCE [LARGE SCALE GENOMIC DNA]</scope>
    <source>
        <strain evidence="1">AR-01</strain>
    </source>
</reference>
<feature type="non-terminal residue" evidence="1">
    <location>
        <position position="1"/>
    </location>
</feature>
<proteinExistence type="predicted"/>
<dbReference type="EMBL" id="JACEIK010004622">
    <property type="protein sequence ID" value="MCD9645955.1"/>
    <property type="molecule type" value="Genomic_DNA"/>
</dbReference>
<sequence>PATASMYRRFTDSSASYFLVAHFTILLNVKDRRWVAVHTFFPRRVLVSAGIESAFHGLPPVIH</sequence>
<evidence type="ECO:0000313" key="1">
    <source>
        <dbReference type="EMBL" id="MCD9645955.1"/>
    </source>
</evidence>
<comment type="caution">
    <text evidence="1">The sequence shown here is derived from an EMBL/GenBank/DDBJ whole genome shotgun (WGS) entry which is preliminary data.</text>
</comment>